<protein>
    <submittedName>
        <fullName evidence="2">Uncharacterized protein</fullName>
    </submittedName>
</protein>
<sequence>MTFENEMIRKMSEVKGGQLSKLFTKKITPVTEAELTKKLDDLNLEDYRLQKFRPKQKRARTSIEVRRMKMQQQKSKLSYSKGSNSETSSPLSPIPVDFPVPSPTGSGSPPCSPYSPNELPAYNITGGSSRQLKRQQQNKVTFSNILERTLDLFCVCSPR</sequence>
<keyword evidence="3" id="KW-1185">Reference proteome</keyword>
<dbReference type="EMBL" id="JAOPGA020001328">
    <property type="protein sequence ID" value="KAL0487278.1"/>
    <property type="molecule type" value="Genomic_DNA"/>
</dbReference>
<dbReference type="AlphaFoldDB" id="A0AAW2ZBY4"/>
<evidence type="ECO:0000313" key="2">
    <source>
        <dbReference type="EMBL" id="KAL0487278.1"/>
    </source>
</evidence>
<feature type="compositionally biased region" description="Polar residues" evidence="1">
    <location>
        <begin position="70"/>
        <end position="91"/>
    </location>
</feature>
<evidence type="ECO:0000256" key="1">
    <source>
        <dbReference type="SAM" id="MobiDB-lite"/>
    </source>
</evidence>
<feature type="region of interest" description="Disordered" evidence="1">
    <location>
        <begin position="53"/>
        <end position="132"/>
    </location>
</feature>
<reference evidence="2 3" key="1">
    <citation type="submission" date="2024-03" db="EMBL/GenBank/DDBJ databases">
        <title>The Acrasis kona genome and developmental transcriptomes reveal deep origins of eukaryotic multicellular pathways.</title>
        <authorList>
            <person name="Sheikh S."/>
            <person name="Fu C.-J."/>
            <person name="Brown M.W."/>
            <person name="Baldauf S.L."/>
        </authorList>
    </citation>
    <scope>NUCLEOTIDE SEQUENCE [LARGE SCALE GENOMIC DNA]</scope>
    <source>
        <strain evidence="2 3">ATCC MYA-3509</strain>
    </source>
</reference>
<gene>
    <name evidence="2" type="ORF">AKO1_001103</name>
</gene>
<proteinExistence type="predicted"/>
<evidence type="ECO:0000313" key="3">
    <source>
        <dbReference type="Proteomes" id="UP001431209"/>
    </source>
</evidence>
<comment type="caution">
    <text evidence="2">The sequence shown here is derived from an EMBL/GenBank/DDBJ whole genome shotgun (WGS) entry which is preliminary data.</text>
</comment>
<name>A0AAW2ZBY4_9EUKA</name>
<organism evidence="2 3">
    <name type="scientific">Acrasis kona</name>
    <dbReference type="NCBI Taxonomy" id="1008807"/>
    <lineage>
        <taxon>Eukaryota</taxon>
        <taxon>Discoba</taxon>
        <taxon>Heterolobosea</taxon>
        <taxon>Tetramitia</taxon>
        <taxon>Eutetramitia</taxon>
        <taxon>Acrasidae</taxon>
        <taxon>Acrasis</taxon>
    </lineage>
</organism>
<accession>A0AAW2ZBY4</accession>
<dbReference type="Proteomes" id="UP001431209">
    <property type="component" value="Unassembled WGS sequence"/>
</dbReference>
<feature type="compositionally biased region" description="Pro residues" evidence="1">
    <location>
        <begin position="92"/>
        <end position="102"/>
    </location>
</feature>